<comment type="caution">
    <text evidence="6">The sequence shown here is derived from an EMBL/GenBank/DDBJ whole genome shotgun (WGS) entry which is preliminary data.</text>
</comment>
<keyword evidence="4" id="KW-0408">Iron</keyword>
<feature type="domain" description="Hemerythrin-like" evidence="5">
    <location>
        <begin position="84"/>
        <end position="230"/>
    </location>
</feature>
<dbReference type="InterPro" id="IPR012312">
    <property type="entry name" value="Hemerythrin-like"/>
</dbReference>
<dbReference type="RefSeq" id="WP_036675398.1">
    <property type="nucleotide sequence ID" value="NZ_JNVM01000002.1"/>
</dbReference>
<dbReference type="InterPro" id="IPR019903">
    <property type="entry name" value="RIC_family"/>
</dbReference>
<protein>
    <submittedName>
        <fullName evidence="6">ScdA</fullName>
    </submittedName>
</protein>
<evidence type="ECO:0000256" key="3">
    <source>
        <dbReference type="ARBA" id="ARBA00022723"/>
    </source>
</evidence>
<dbReference type="GO" id="GO:0005737">
    <property type="term" value="C:cytoplasm"/>
    <property type="evidence" value="ECO:0007669"/>
    <property type="project" value="UniProtKB-SubCell"/>
</dbReference>
<dbReference type="Proteomes" id="UP000028123">
    <property type="component" value="Unassembled WGS sequence"/>
</dbReference>
<evidence type="ECO:0000256" key="2">
    <source>
        <dbReference type="ARBA" id="ARBA00022490"/>
    </source>
</evidence>
<dbReference type="PANTHER" id="PTHR36438:SF1">
    <property type="entry name" value="IRON-SULFUR CLUSTER REPAIR PROTEIN YTFE"/>
    <property type="match status" value="1"/>
</dbReference>
<reference evidence="6 7" key="1">
    <citation type="submission" date="2014-06" db="EMBL/GenBank/DDBJ databases">
        <title>Draft genome sequence of Paenibacillus sp. MSt1.</title>
        <authorList>
            <person name="Aw Y.K."/>
            <person name="Ong K.S."/>
            <person name="Gan H.M."/>
            <person name="Lee S.M."/>
        </authorList>
    </citation>
    <scope>NUCLEOTIDE SEQUENCE [LARGE SCALE GENOMIC DNA]</scope>
    <source>
        <strain evidence="6 7">MSt1</strain>
    </source>
</reference>
<dbReference type="OrthoDB" id="9797132at2"/>
<keyword evidence="3" id="KW-0479">Metal-binding</keyword>
<dbReference type="Pfam" id="PF04405">
    <property type="entry name" value="ScdA_N"/>
    <property type="match status" value="1"/>
</dbReference>
<dbReference type="Pfam" id="PF01814">
    <property type="entry name" value="Hemerythrin"/>
    <property type="match status" value="1"/>
</dbReference>
<evidence type="ECO:0000259" key="5">
    <source>
        <dbReference type="Pfam" id="PF01814"/>
    </source>
</evidence>
<organism evidence="6 7">
    <name type="scientific">Paenibacillus tyrfis</name>
    <dbReference type="NCBI Taxonomy" id="1501230"/>
    <lineage>
        <taxon>Bacteria</taxon>
        <taxon>Bacillati</taxon>
        <taxon>Bacillota</taxon>
        <taxon>Bacilli</taxon>
        <taxon>Bacillales</taxon>
        <taxon>Paenibacillaceae</taxon>
        <taxon>Paenibacillus</taxon>
    </lineage>
</organism>
<evidence type="ECO:0000313" key="7">
    <source>
        <dbReference type="Proteomes" id="UP000028123"/>
    </source>
</evidence>
<evidence type="ECO:0000256" key="1">
    <source>
        <dbReference type="ARBA" id="ARBA00004496"/>
    </source>
</evidence>
<gene>
    <name evidence="6" type="ORF">ET33_13105</name>
</gene>
<dbReference type="PANTHER" id="PTHR36438">
    <property type="entry name" value="IRON-SULFUR CLUSTER REPAIR PROTEIN YTFE"/>
    <property type="match status" value="1"/>
</dbReference>
<dbReference type="Gene3D" id="1.20.120.520">
    <property type="entry name" value="nmb1532 protein domain like"/>
    <property type="match status" value="1"/>
</dbReference>
<evidence type="ECO:0000256" key="4">
    <source>
        <dbReference type="ARBA" id="ARBA00023004"/>
    </source>
</evidence>
<dbReference type="AlphaFoldDB" id="A0A081PAA3"/>
<sequence length="238" mass="26958">MSTSFNGSETIGQIVTAFPGSSNIFLEHGIDFCCGGGRPLTTALRQKNIEEVAFLEKLNRFYAEANQKTDPNTDWSKLSSSRLIDHIVTTHHAYLERELPVLSEFVTKILRVHGPERRELAKLHMLFHQMKMELEQHLIAEEATVFPLIRELEHNPAPSLAEKTANAIRELEADHSGVGNLLKEMRAVTSDYELPAGACRTYTLAFHKLQELESDLFQHIHLENNILFQRVSNPANES</sequence>
<keyword evidence="7" id="KW-1185">Reference proteome</keyword>
<dbReference type="GO" id="GO:0046872">
    <property type="term" value="F:metal ion binding"/>
    <property type="evidence" value="ECO:0007669"/>
    <property type="project" value="UniProtKB-KW"/>
</dbReference>
<proteinExistence type="predicted"/>
<accession>A0A081PAA3</accession>
<evidence type="ECO:0000313" key="6">
    <source>
        <dbReference type="EMBL" id="KEQ27626.1"/>
    </source>
</evidence>
<dbReference type="eggNOG" id="COG2846">
    <property type="taxonomic scope" value="Bacteria"/>
</dbReference>
<keyword evidence="2" id="KW-0963">Cytoplasm</keyword>
<name>A0A081PAA3_9BACL</name>
<dbReference type="EMBL" id="JNVM01000002">
    <property type="protein sequence ID" value="KEQ27626.1"/>
    <property type="molecule type" value="Genomic_DNA"/>
</dbReference>
<comment type="subcellular location">
    <subcellularLocation>
        <location evidence="1">Cytoplasm</location>
    </subcellularLocation>
</comment>
<dbReference type="NCBIfam" id="TIGR03652">
    <property type="entry name" value="FeS_repair_RIC"/>
    <property type="match status" value="1"/>
</dbReference>